<reference evidence="1" key="1">
    <citation type="submission" date="2020-12" db="EMBL/GenBank/DDBJ databases">
        <title>Genome public.</title>
        <authorList>
            <person name="Sun Q."/>
        </authorList>
    </citation>
    <scope>NUCLEOTIDE SEQUENCE</scope>
    <source>
        <strain evidence="1">CCM 8863</strain>
    </source>
</reference>
<sequence length="65" mass="7070">MYVFSGRLRLIVGEDDVVPERRGCAEFDTTTRHRFGGDGASGAEIITVFGPLGFAPHLRYGGEPD</sequence>
<protein>
    <recommendedName>
        <fullName evidence="3">Cupin domain-containing protein</fullName>
    </recommendedName>
</protein>
<dbReference type="Proteomes" id="UP000645966">
    <property type="component" value="Unassembled WGS sequence"/>
</dbReference>
<proteinExistence type="predicted"/>
<organism evidence="1 2">
    <name type="scientific">Corynebacterium meridianum</name>
    <dbReference type="NCBI Taxonomy" id="2765363"/>
    <lineage>
        <taxon>Bacteria</taxon>
        <taxon>Bacillati</taxon>
        <taxon>Actinomycetota</taxon>
        <taxon>Actinomycetes</taxon>
        <taxon>Mycobacteriales</taxon>
        <taxon>Corynebacteriaceae</taxon>
        <taxon>Corynebacterium</taxon>
    </lineage>
</organism>
<comment type="caution">
    <text evidence="1">The sequence shown here is derived from an EMBL/GenBank/DDBJ whole genome shotgun (WGS) entry which is preliminary data.</text>
</comment>
<evidence type="ECO:0000313" key="1">
    <source>
        <dbReference type="EMBL" id="MBI8989606.1"/>
    </source>
</evidence>
<keyword evidence="2" id="KW-1185">Reference proteome</keyword>
<gene>
    <name evidence="1" type="ORF">JDV75_07490</name>
</gene>
<evidence type="ECO:0008006" key="3">
    <source>
        <dbReference type="Google" id="ProtNLM"/>
    </source>
</evidence>
<dbReference type="EMBL" id="JAEIOS010000012">
    <property type="protein sequence ID" value="MBI8989606.1"/>
    <property type="molecule type" value="Genomic_DNA"/>
</dbReference>
<accession>A0A934I3T5</accession>
<name>A0A934I3T5_9CORY</name>
<evidence type="ECO:0000313" key="2">
    <source>
        <dbReference type="Proteomes" id="UP000645966"/>
    </source>
</evidence>
<dbReference type="SUPFAM" id="SSF51182">
    <property type="entry name" value="RmlC-like cupins"/>
    <property type="match status" value="1"/>
</dbReference>
<dbReference type="AlphaFoldDB" id="A0A934I3T5"/>
<dbReference type="InterPro" id="IPR011051">
    <property type="entry name" value="RmlC_Cupin_sf"/>
</dbReference>